<keyword evidence="2" id="KW-1133">Transmembrane helix</keyword>
<evidence type="ECO:0000313" key="3">
    <source>
        <dbReference type="EMBL" id="SDH18456.1"/>
    </source>
</evidence>
<sequence>MTRPSQPDPPPGVRNGIDNSTVGGHAVQAGAIYGGVHFHNVSPPPVPPVHQSAAPTYQPAVPAYQHVPGGHRRRGAAIGRWVLALLPSVLGAAMVGGLVDEVTTEANLAVRLLAVSAVLTLGLTGISAWALVSRRGVADLIGRVLDKATPRPLAALSRNALIALFSCVVVMWVVGLTHGLMETDPVKNRGGVGALLYLTFLATVTARLAFRRR</sequence>
<evidence type="ECO:0000256" key="2">
    <source>
        <dbReference type="SAM" id="Phobius"/>
    </source>
</evidence>
<accession>A0A1G8AC90</accession>
<feature type="transmembrane region" description="Helical" evidence="2">
    <location>
        <begin position="153"/>
        <end position="174"/>
    </location>
</feature>
<feature type="compositionally biased region" description="Pro residues" evidence="1">
    <location>
        <begin position="1"/>
        <end position="12"/>
    </location>
</feature>
<evidence type="ECO:0000313" key="4">
    <source>
        <dbReference type="Proteomes" id="UP000199623"/>
    </source>
</evidence>
<feature type="transmembrane region" description="Helical" evidence="2">
    <location>
        <begin position="111"/>
        <end position="132"/>
    </location>
</feature>
<gene>
    <name evidence="3" type="ORF">SAMN05216553_117107</name>
</gene>
<reference evidence="4" key="1">
    <citation type="submission" date="2016-10" db="EMBL/GenBank/DDBJ databases">
        <authorList>
            <person name="Varghese N."/>
            <person name="Submissions S."/>
        </authorList>
    </citation>
    <scope>NUCLEOTIDE SEQUENCE [LARGE SCALE GENOMIC DNA]</scope>
    <source>
        <strain evidence="4">CGMCC 4.3506</strain>
    </source>
</reference>
<feature type="transmembrane region" description="Helical" evidence="2">
    <location>
        <begin position="81"/>
        <end position="99"/>
    </location>
</feature>
<feature type="region of interest" description="Disordered" evidence="1">
    <location>
        <begin position="1"/>
        <end position="20"/>
    </location>
</feature>
<evidence type="ECO:0000256" key="1">
    <source>
        <dbReference type="SAM" id="MobiDB-lite"/>
    </source>
</evidence>
<dbReference type="EMBL" id="FNCC01000017">
    <property type="protein sequence ID" value="SDH18456.1"/>
    <property type="molecule type" value="Genomic_DNA"/>
</dbReference>
<keyword evidence="2" id="KW-0812">Transmembrane</keyword>
<dbReference type="OrthoDB" id="9907809at2"/>
<keyword evidence="2" id="KW-0472">Membrane</keyword>
<feature type="transmembrane region" description="Helical" evidence="2">
    <location>
        <begin position="194"/>
        <end position="210"/>
    </location>
</feature>
<name>A0A1G8AC90_9PSEU</name>
<dbReference type="RefSeq" id="WP_090057290.1">
    <property type="nucleotide sequence ID" value="NZ_FNCC01000017.1"/>
</dbReference>
<proteinExistence type="predicted"/>
<keyword evidence="4" id="KW-1185">Reference proteome</keyword>
<protein>
    <submittedName>
        <fullName evidence="3">Uncharacterized protein</fullName>
    </submittedName>
</protein>
<dbReference type="STRING" id="200378.SAMN05216553_117107"/>
<dbReference type="AlphaFoldDB" id="A0A1G8AC90"/>
<organism evidence="3 4">
    <name type="scientific">Lentzea fradiae</name>
    <dbReference type="NCBI Taxonomy" id="200378"/>
    <lineage>
        <taxon>Bacteria</taxon>
        <taxon>Bacillati</taxon>
        <taxon>Actinomycetota</taxon>
        <taxon>Actinomycetes</taxon>
        <taxon>Pseudonocardiales</taxon>
        <taxon>Pseudonocardiaceae</taxon>
        <taxon>Lentzea</taxon>
    </lineage>
</organism>
<dbReference type="Proteomes" id="UP000199623">
    <property type="component" value="Unassembled WGS sequence"/>
</dbReference>